<dbReference type="InterPro" id="IPR034151">
    <property type="entry name" value="TOPRIM_DnaG_bac"/>
</dbReference>
<dbReference type="EMBL" id="LAZR01064007">
    <property type="protein sequence ID" value="KKK58391.1"/>
    <property type="molecule type" value="Genomic_DNA"/>
</dbReference>
<organism evidence="1">
    <name type="scientific">marine sediment metagenome</name>
    <dbReference type="NCBI Taxonomy" id="412755"/>
    <lineage>
        <taxon>unclassified sequences</taxon>
        <taxon>metagenomes</taxon>
        <taxon>ecological metagenomes</taxon>
    </lineage>
</organism>
<reference evidence="1" key="1">
    <citation type="journal article" date="2015" name="Nature">
        <title>Complex archaea that bridge the gap between prokaryotes and eukaryotes.</title>
        <authorList>
            <person name="Spang A."/>
            <person name="Saw J.H."/>
            <person name="Jorgensen S.L."/>
            <person name="Zaremba-Niedzwiedzka K."/>
            <person name="Martijn J."/>
            <person name="Lind A.E."/>
            <person name="van Eijk R."/>
            <person name="Schleper C."/>
            <person name="Guy L."/>
            <person name="Ettema T.J."/>
        </authorList>
    </citation>
    <scope>NUCLEOTIDE SEQUENCE</scope>
</reference>
<evidence type="ECO:0000313" key="1">
    <source>
        <dbReference type="EMBL" id="KKK58391.1"/>
    </source>
</evidence>
<dbReference type="PROSITE" id="PS50818">
    <property type="entry name" value="INTEIN_C_TER"/>
    <property type="match status" value="1"/>
</dbReference>
<comment type="caution">
    <text evidence="1">The sequence shown here is derived from an EMBL/GenBank/DDBJ whole genome shotgun (WGS) entry which is preliminary data.</text>
</comment>
<dbReference type="Pfam" id="PF13155">
    <property type="entry name" value="Toprim_2"/>
    <property type="match status" value="1"/>
</dbReference>
<dbReference type="InterPro" id="IPR050219">
    <property type="entry name" value="DnaG_primase"/>
</dbReference>
<dbReference type="InterPro" id="IPR036844">
    <property type="entry name" value="Hint_dom_sf"/>
</dbReference>
<dbReference type="CDD" id="cd03364">
    <property type="entry name" value="TOPRIM_DnaG_primases"/>
    <property type="match status" value="1"/>
</dbReference>
<dbReference type="SUPFAM" id="SSF51294">
    <property type="entry name" value="Hedgehog/intein (Hint) domain"/>
    <property type="match status" value="1"/>
</dbReference>
<gene>
    <name evidence="1" type="ORF">LCGC14_3044890</name>
</gene>
<name>A0A0F8ZEG0_9ZZZZ</name>
<dbReference type="SUPFAM" id="SSF56731">
    <property type="entry name" value="DNA primase core"/>
    <property type="match status" value="1"/>
</dbReference>
<dbReference type="AlphaFoldDB" id="A0A0F8ZEG0"/>
<dbReference type="Gene3D" id="3.40.1360.10">
    <property type="match status" value="1"/>
</dbReference>
<feature type="non-terminal residue" evidence="1">
    <location>
        <position position="1"/>
    </location>
</feature>
<accession>A0A0F8ZEG0</accession>
<dbReference type="GO" id="GO:0005737">
    <property type="term" value="C:cytoplasm"/>
    <property type="evidence" value="ECO:0007669"/>
    <property type="project" value="TreeGrafter"/>
</dbReference>
<dbReference type="PANTHER" id="PTHR30313">
    <property type="entry name" value="DNA PRIMASE"/>
    <property type="match status" value="1"/>
</dbReference>
<dbReference type="NCBIfam" id="TIGR01443">
    <property type="entry name" value="intein_Cterm"/>
    <property type="match status" value="1"/>
</dbReference>
<dbReference type="InterPro" id="IPR030934">
    <property type="entry name" value="Intein_C"/>
</dbReference>
<dbReference type="PANTHER" id="PTHR30313:SF2">
    <property type="entry name" value="DNA PRIMASE"/>
    <property type="match status" value="1"/>
</dbReference>
<sequence length="158" mass="18066">DIESVGKLSVYDLEVEGSHNFYCQDFLVHNCEGQFDVLQLHNNGIHNVVALCGNKMSDVQTSVINRYCQEIVLLLDRDENLSGQRGAEKIAEVAFEFGDGWGEKRGFPAPWRQQKSFSTMHRKVLPIILPENGDPDEFVRKHGVMELRKIIKGKRCEY</sequence>
<proteinExistence type="predicted"/>
<dbReference type="Gene3D" id="2.170.16.10">
    <property type="entry name" value="Hedgehog/Intein (Hint) domain"/>
    <property type="match status" value="1"/>
</dbReference>
<dbReference type="GO" id="GO:0006269">
    <property type="term" value="P:DNA replication, synthesis of primer"/>
    <property type="evidence" value="ECO:0007669"/>
    <property type="project" value="TreeGrafter"/>
</dbReference>
<protein>
    <submittedName>
        <fullName evidence="1">Uncharacterized protein</fullName>
    </submittedName>
</protein>